<dbReference type="EMBL" id="CP012603">
    <property type="protein sequence ID" value="ALE41190.1"/>
    <property type="molecule type" value="Genomic_DNA"/>
</dbReference>
<name>A0A0M5L937_LEPIR</name>
<dbReference type="PATRIC" id="fig|1279460.3.peg.4143"/>
<gene>
    <name evidence="1" type="ORF">G436_4052</name>
</gene>
<dbReference type="Proteomes" id="UP000056502">
    <property type="component" value="Chromosome I"/>
</dbReference>
<sequence>MESSYGRYISTFTIESKAQGNRLVSFISDYFLSYKFDVIFYSS</sequence>
<proteinExistence type="predicted"/>
<accession>A0A0M5L937</accession>
<protein>
    <submittedName>
        <fullName evidence="1">Uncharacterized protein</fullName>
    </submittedName>
</protein>
<reference evidence="1 2" key="1">
    <citation type="journal article" date="2015" name="Genome Announc.">
        <title>Whole-Genome Sequence of Leptospira interrogans Serovar Hardjo Subtype Hardjoprajitno Strain Norma, Isolated from Cattle in a Leptospirosis Outbreak in Brazil.</title>
        <authorList>
            <person name="Cosate M.R."/>
            <person name="Soares S.C."/>
            <person name="Mendes T.A."/>
            <person name="Raittz R.T."/>
            <person name="Moreira E.C."/>
            <person name="Leite R."/>
            <person name="Fernandes G.R."/>
            <person name="Haddad J.P."/>
            <person name="Ortega J.M."/>
        </authorList>
    </citation>
    <scope>NUCLEOTIDE SEQUENCE [LARGE SCALE GENOMIC DNA]</scope>
    <source>
        <strain evidence="1 2">Norma</strain>
    </source>
</reference>
<organism evidence="1">
    <name type="scientific">Leptospira interrogans serovar Hardjo str. Norma</name>
    <dbReference type="NCBI Taxonomy" id="1279460"/>
    <lineage>
        <taxon>Bacteria</taxon>
        <taxon>Pseudomonadati</taxon>
        <taxon>Spirochaetota</taxon>
        <taxon>Spirochaetia</taxon>
        <taxon>Leptospirales</taxon>
        <taxon>Leptospiraceae</taxon>
        <taxon>Leptospira</taxon>
    </lineage>
</organism>
<evidence type="ECO:0000313" key="2">
    <source>
        <dbReference type="Proteomes" id="UP000056502"/>
    </source>
</evidence>
<dbReference type="AlphaFoldDB" id="A0A0M5L937"/>
<evidence type="ECO:0000313" key="1">
    <source>
        <dbReference type="EMBL" id="ALE41190.1"/>
    </source>
</evidence>